<feature type="region of interest" description="Disordered" evidence="2">
    <location>
        <begin position="197"/>
        <end position="256"/>
    </location>
</feature>
<name>A0ABR4P6D4_9HELO</name>
<reference evidence="3 4" key="1">
    <citation type="submission" date="2024-06" db="EMBL/GenBank/DDBJ databases">
        <title>Complete genome of Phlyctema vagabunda strain 19-DSS-EL-015.</title>
        <authorList>
            <person name="Fiorenzani C."/>
        </authorList>
    </citation>
    <scope>NUCLEOTIDE SEQUENCE [LARGE SCALE GENOMIC DNA]</scope>
    <source>
        <strain evidence="3 4">19-DSS-EL-015</strain>
    </source>
</reference>
<evidence type="ECO:0000256" key="1">
    <source>
        <dbReference type="ARBA" id="ARBA00023242"/>
    </source>
</evidence>
<dbReference type="EMBL" id="JBFCZG010000008">
    <property type="protein sequence ID" value="KAL3418865.1"/>
    <property type="molecule type" value="Genomic_DNA"/>
</dbReference>
<keyword evidence="4" id="KW-1185">Reference proteome</keyword>
<dbReference type="CDD" id="cd00067">
    <property type="entry name" value="GAL4"/>
    <property type="match status" value="1"/>
</dbReference>
<feature type="compositionally biased region" description="Low complexity" evidence="2">
    <location>
        <begin position="209"/>
        <end position="233"/>
    </location>
</feature>
<dbReference type="InterPro" id="IPR001138">
    <property type="entry name" value="Zn2Cys6_DnaBD"/>
</dbReference>
<evidence type="ECO:0008006" key="5">
    <source>
        <dbReference type="Google" id="ProtNLM"/>
    </source>
</evidence>
<feature type="region of interest" description="Disordered" evidence="2">
    <location>
        <begin position="349"/>
        <end position="421"/>
    </location>
</feature>
<feature type="region of interest" description="Disordered" evidence="2">
    <location>
        <begin position="434"/>
        <end position="467"/>
    </location>
</feature>
<dbReference type="Proteomes" id="UP001629113">
    <property type="component" value="Unassembled WGS sequence"/>
</dbReference>
<feature type="region of interest" description="Disordered" evidence="2">
    <location>
        <begin position="109"/>
        <end position="150"/>
    </location>
</feature>
<feature type="region of interest" description="Disordered" evidence="2">
    <location>
        <begin position="490"/>
        <end position="528"/>
    </location>
</feature>
<feature type="compositionally biased region" description="Basic and acidic residues" evidence="2">
    <location>
        <begin position="401"/>
        <end position="410"/>
    </location>
</feature>
<feature type="compositionally biased region" description="Polar residues" evidence="2">
    <location>
        <begin position="517"/>
        <end position="528"/>
    </location>
</feature>
<dbReference type="InterPro" id="IPR036864">
    <property type="entry name" value="Zn2-C6_fun-type_DNA-bd_sf"/>
</dbReference>
<protein>
    <recommendedName>
        <fullName evidence="5">Zn(2)-C6 fungal-type domain-containing protein</fullName>
    </recommendedName>
</protein>
<feature type="compositionally biased region" description="Polar residues" evidence="2">
    <location>
        <begin position="349"/>
        <end position="364"/>
    </location>
</feature>
<accession>A0ABR4P6D4</accession>
<feature type="compositionally biased region" description="Basic residues" evidence="2">
    <location>
        <begin position="128"/>
        <end position="138"/>
    </location>
</feature>
<gene>
    <name evidence="3" type="ORF">PVAG01_09086</name>
</gene>
<dbReference type="SUPFAM" id="SSF57701">
    <property type="entry name" value="Zn2/Cys6 DNA-binding domain"/>
    <property type="match status" value="1"/>
</dbReference>
<evidence type="ECO:0000313" key="3">
    <source>
        <dbReference type="EMBL" id="KAL3418865.1"/>
    </source>
</evidence>
<feature type="compositionally biased region" description="Basic and acidic residues" evidence="2">
    <location>
        <begin position="197"/>
        <end position="206"/>
    </location>
</feature>
<feature type="compositionally biased region" description="Low complexity" evidence="2">
    <location>
        <begin position="243"/>
        <end position="256"/>
    </location>
</feature>
<sequence length="774" mass="83336">MAFSDTSFLYNNVTGIDSFTITQPFLGAPLEFSPALGTRELDELVDSYVLGFAPWHEKLSDVTIDFYKYAAVDLSTGSLVRTYNIFPVPHATSPVLDFTLPMFTPSPNSDYSSSFTSQTPPATAPKARSSRVTKKSSKATKTTSTTRLPGFSIMTRDGVDVTTSAGRGTKTKEQREHAHLMRIMKACDACKRKKIRCDPSHRRSETEFASPALTTATSSLSSNSSLESSPSTTGQYGAFLANSPQSSQSSQFSTPSFGVSNTMDDFILFPNTPPPLASSPPHPSVSLPGGQLAAHFDTPGLLRSPQRQKDSVNGWTVLNNQDSNLQTISPQLLSSPQLVIEHSNSQAPLVNAQQGESSEGSPRSLSGERQRTTRLGSPAVPFNNVQGDEARDSLKALTSDQRTDSGDIHTRIRRRGRPQADVISTSATLTSQLNEQPDASAHLSRNQVLPSSGTSMTHTRDRLQPANVSDLSSTVTIGARLEISDVAVNKPRGRPAVPADIPNRAAGGERQRLEAPETSSLVQSPSISGQRHDVLIVKSSLTRSQKAGLSSTARQSRSKPGVLVASPILPLTAQDSDSPIRLTQLEGTSAVNNLDSSARSQRPDFANSSASLVKGSQNVLAEELRSALSKGFKLELSSDRPVSWKNANTNMKKSSSKHEARYPPSPLRTLSCRPTTGQDIYQLAVLFDVVSRFARAWACTSDSTMPRGTNQRTSNYQGTLSVRDLRTKFAPSGSKPCLIGMNTQFVGSCATDSLGSIVTSSCNRFSSQFRPLVC</sequence>
<organism evidence="3 4">
    <name type="scientific">Phlyctema vagabunda</name>
    <dbReference type="NCBI Taxonomy" id="108571"/>
    <lineage>
        <taxon>Eukaryota</taxon>
        <taxon>Fungi</taxon>
        <taxon>Dikarya</taxon>
        <taxon>Ascomycota</taxon>
        <taxon>Pezizomycotina</taxon>
        <taxon>Leotiomycetes</taxon>
        <taxon>Helotiales</taxon>
        <taxon>Dermateaceae</taxon>
        <taxon>Phlyctema</taxon>
    </lineage>
</organism>
<proteinExistence type="predicted"/>
<keyword evidence="1" id="KW-0539">Nucleus</keyword>
<evidence type="ECO:0000313" key="4">
    <source>
        <dbReference type="Proteomes" id="UP001629113"/>
    </source>
</evidence>
<evidence type="ECO:0000256" key="2">
    <source>
        <dbReference type="SAM" id="MobiDB-lite"/>
    </source>
</evidence>
<feature type="compositionally biased region" description="Polar residues" evidence="2">
    <location>
        <begin position="434"/>
        <end position="457"/>
    </location>
</feature>
<comment type="caution">
    <text evidence="3">The sequence shown here is derived from an EMBL/GenBank/DDBJ whole genome shotgun (WGS) entry which is preliminary data.</text>
</comment>
<feature type="region of interest" description="Disordered" evidence="2">
    <location>
        <begin position="645"/>
        <end position="666"/>
    </location>
</feature>
<feature type="compositionally biased region" description="Polar residues" evidence="2">
    <location>
        <begin position="109"/>
        <end position="121"/>
    </location>
</feature>